<gene>
    <name evidence="1" type="ORF">F2Q68_00012014</name>
</gene>
<dbReference type="GO" id="GO:0005777">
    <property type="term" value="C:peroxisome"/>
    <property type="evidence" value="ECO:0007669"/>
    <property type="project" value="InterPro"/>
</dbReference>
<organism evidence="1 2">
    <name type="scientific">Brassica cretica</name>
    <name type="common">Mustard</name>
    <dbReference type="NCBI Taxonomy" id="69181"/>
    <lineage>
        <taxon>Eukaryota</taxon>
        <taxon>Viridiplantae</taxon>
        <taxon>Streptophyta</taxon>
        <taxon>Embryophyta</taxon>
        <taxon>Tracheophyta</taxon>
        <taxon>Spermatophyta</taxon>
        <taxon>Magnoliopsida</taxon>
        <taxon>eudicotyledons</taxon>
        <taxon>Gunneridae</taxon>
        <taxon>Pentapetalae</taxon>
        <taxon>rosids</taxon>
        <taxon>malvids</taxon>
        <taxon>Brassicales</taxon>
        <taxon>Brassicaceae</taxon>
        <taxon>Brassiceae</taxon>
        <taxon>Brassica</taxon>
    </lineage>
</organism>
<comment type="caution">
    <text evidence="1">The sequence shown here is derived from an EMBL/GenBank/DDBJ whole genome shotgun (WGS) entry which is preliminary data.</text>
</comment>
<accession>A0A8S9L1M1</accession>
<dbReference type="EMBL" id="QGKW02000717">
    <property type="protein sequence ID" value="KAF2600509.1"/>
    <property type="molecule type" value="Genomic_DNA"/>
</dbReference>
<reference evidence="1" key="1">
    <citation type="submission" date="2019-12" db="EMBL/GenBank/DDBJ databases">
        <title>Genome sequencing and annotation of Brassica cretica.</title>
        <authorList>
            <person name="Studholme D.J."/>
            <person name="Sarris P.F."/>
        </authorList>
    </citation>
    <scope>NUCLEOTIDE SEQUENCE</scope>
    <source>
        <strain evidence="1">PFS-001/15</strain>
        <tissue evidence="1">Leaf</tissue>
    </source>
</reference>
<dbReference type="PANTHER" id="PTHR14379">
    <property type="entry name" value="LIMKAIN B LKAP"/>
    <property type="match status" value="1"/>
</dbReference>
<sequence>MKLGFIGENDRIVVFKRHRADSHMKFVCHSSGDVRYTTEERRTFREQVCKGPDFSAIRYAILGDKFKRQHIISCTRVFWDVVDFTFPKDLAPETIYNNMKSILEKMGFMGDLSIMAYVNLETFPDIPAYENAGFSIIPHQERHRFMLRDIAPSFH</sequence>
<dbReference type="InterPro" id="IPR024768">
    <property type="entry name" value="Marf1"/>
</dbReference>
<proteinExistence type="predicted"/>
<dbReference type="GO" id="GO:0010468">
    <property type="term" value="P:regulation of gene expression"/>
    <property type="evidence" value="ECO:0007669"/>
    <property type="project" value="InterPro"/>
</dbReference>
<dbReference type="AlphaFoldDB" id="A0A8S9L1M1"/>
<dbReference type="Proteomes" id="UP000712281">
    <property type="component" value="Unassembled WGS sequence"/>
</dbReference>
<dbReference type="PANTHER" id="PTHR14379:SF58">
    <property type="entry name" value="NYN DOMAIN-CONTAINING PROTEIN"/>
    <property type="match status" value="1"/>
</dbReference>
<protein>
    <submittedName>
        <fullName evidence="1">Uncharacterized protein</fullName>
    </submittedName>
</protein>
<evidence type="ECO:0000313" key="1">
    <source>
        <dbReference type="EMBL" id="KAF2600509.1"/>
    </source>
</evidence>
<evidence type="ECO:0000313" key="2">
    <source>
        <dbReference type="Proteomes" id="UP000712281"/>
    </source>
</evidence>
<name>A0A8S9L1M1_BRACR</name>